<accession>A0A1H1THV5</accession>
<protein>
    <recommendedName>
        <fullName evidence="4">O-antigen ligase like membrane protein</fullName>
    </recommendedName>
</protein>
<organism evidence="2 3">
    <name type="scientific">Nocardioides scoriae</name>
    <dbReference type="NCBI Taxonomy" id="642780"/>
    <lineage>
        <taxon>Bacteria</taxon>
        <taxon>Bacillati</taxon>
        <taxon>Actinomycetota</taxon>
        <taxon>Actinomycetes</taxon>
        <taxon>Propionibacteriales</taxon>
        <taxon>Nocardioidaceae</taxon>
        <taxon>Nocardioides</taxon>
    </lineage>
</organism>
<feature type="transmembrane region" description="Helical" evidence="1">
    <location>
        <begin position="40"/>
        <end position="60"/>
    </location>
</feature>
<feature type="transmembrane region" description="Helical" evidence="1">
    <location>
        <begin position="215"/>
        <end position="242"/>
    </location>
</feature>
<dbReference type="STRING" id="642780.SAMN04488570_2234"/>
<dbReference type="Proteomes" id="UP000198859">
    <property type="component" value="Chromosome I"/>
</dbReference>
<keyword evidence="1" id="KW-0812">Transmembrane</keyword>
<dbReference type="AlphaFoldDB" id="A0A1H1THV5"/>
<gene>
    <name evidence="2" type="ORF">SAMN04488570_2234</name>
</gene>
<keyword evidence="1" id="KW-0472">Membrane</keyword>
<sequence>MTATVLAAPDALRRDTLRFVTVIYVGVVLLQRFSVPNQPVALLLPLAFVAAGWGLARGLLEVDDRRLLAWLAASGATALLIPFQSYVLDRELISFTSWGLFMASWLPFVLRLVDRRMATYLDVLRAVVRISVVLAAVCVVMVVSQYAGLAYHDWFADLVPAPLQLGGFVITYPISYDSPIYRANAWIGLEPSMVSLQLGLGLVAALLTGARLRSIALLLAGLVAATSGSGFAILVVALVVMLLSPVRTVLRRFLLPGVAVVLAGLASPQGQSIAGRLGTGSGVDPSLGLRAISPYSYLWPTWSTDLSLVLFGAGPGSSQRLVDRSGILGLLVPTPIKIFFDYGLLAGLVLAAFILVCFVGGPSRTLSLALLISLWTLQPGTTTMVVVIPVLLLVAWWSPRADSPALEDLYRRRRERRRRTGRRALRVPSGDGYADLTDALRRHP</sequence>
<dbReference type="OrthoDB" id="5187529at2"/>
<evidence type="ECO:0008006" key="4">
    <source>
        <dbReference type="Google" id="ProtNLM"/>
    </source>
</evidence>
<keyword evidence="1" id="KW-1133">Transmembrane helix</keyword>
<feature type="transmembrane region" description="Helical" evidence="1">
    <location>
        <begin position="16"/>
        <end position="34"/>
    </location>
</feature>
<dbReference type="EMBL" id="LT629757">
    <property type="protein sequence ID" value="SDS59566.1"/>
    <property type="molecule type" value="Genomic_DNA"/>
</dbReference>
<name>A0A1H1THV5_9ACTN</name>
<feature type="transmembrane region" description="Helical" evidence="1">
    <location>
        <begin position="67"/>
        <end position="86"/>
    </location>
</feature>
<feature type="transmembrane region" description="Helical" evidence="1">
    <location>
        <begin position="368"/>
        <end position="397"/>
    </location>
</feature>
<feature type="transmembrane region" description="Helical" evidence="1">
    <location>
        <begin position="154"/>
        <end position="174"/>
    </location>
</feature>
<dbReference type="RefSeq" id="WP_091729582.1">
    <property type="nucleotide sequence ID" value="NZ_LT629757.1"/>
</dbReference>
<reference evidence="3" key="1">
    <citation type="submission" date="2016-10" db="EMBL/GenBank/DDBJ databases">
        <authorList>
            <person name="Varghese N."/>
            <person name="Submissions S."/>
        </authorList>
    </citation>
    <scope>NUCLEOTIDE SEQUENCE [LARGE SCALE GENOMIC DNA]</scope>
    <source>
        <strain evidence="3">DSM 22127</strain>
    </source>
</reference>
<feature type="transmembrane region" description="Helical" evidence="1">
    <location>
        <begin position="339"/>
        <end position="361"/>
    </location>
</feature>
<evidence type="ECO:0000313" key="3">
    <source>
        <dbReference type="Proteomes" id="UP000198859"/>
    </source>
</evidence>
<feature type="transmembrane region" description="Helical" evidence="1">
    <location>
        <begin position="126"/>
        <end position="148"/>
    </location>
</feature>
<feature type="transmembrane region" description="Helical" evidence="1">
    <location>
        <begin position="92"/>
        <end position="114"/>
    </location>
</feature>
<evidence type="ECO:0000256" key="1">
    <source>
        <dbReference type="SAM" id="Phobius"/>
    </source>
</evidence>
<proteinExistence type="predicted"/>
<keyword evidence="3" id="KW-1185">Reference proteome</keyword>
<evidence type="ECO:0000313" key="2">
    <source>
        <dbReference type="EMBL" id="SDS59566.1"/>
    </source>
</evidence>
<feature type="transmembrane region" description="Helical" evidence="1">
    <location>
        <begin position="186"/>
        <end position="209"/>
    </location>
</feature>